<evidence type="ECO:0000313" key="2">
    <source>
        <dbReference type="Proteomes" id="UP000828390"/>
    </source>
</evidence>
<sequence length="71" mass="8183">MIKKSVLTPCMLVHTEVERLDYRLGLLRGCAGIEPRIEPRWHRSQGRPAELSLRHSLKLAVSKSHLNLPMR</sequence>
<reference evidence="1" key="1">
    <citation type="journal article" date="2019" name="bioRxiv">
        <title>The Genome of the Zebra Mussel, Dreissena polymorpha: A Resource for Invasive Species Research.</title>
        <authorList>
            <person name="McCartney M.A."/>
            <person name="Auch B."/>
            <person name="Kono T."/>
            <person name="Mallez S."/>
            <person name="Zhang Y."/>
            <person name="Obille A."/>
            <person name="Becker A."/>
            <person name="Abrahante J.E."/>
            <person name="Garbe J."/>
            <person name="Badalamenti J.P."/>
            <person name="Herman A."/>
            <person name="Mangelson H."/>
            <person name="Liachko I."/>
            <person name="Sullivan S."/>
            <person name="Sone E.D."/>
            <person name="Koren S."/>
            <person name="Silverstein K.A.T."/>
            <person name="Beckman K.B."/>
            <person name="Gohl D.M."/>
        </authorList>
    </citation>
    <scope>NUCLEOTIDE SEQUENCE</scope>
    <source>
        <strain evidence="1">Duluth1</strain>
        <tissue evidence="1">Whole animal</tissue>
    </source>
</reference>
<accession>A0A9D4S630</accession>
<dbReference type="Proteomes" id="UP000828390">
    <property type="component" value="Unassembled WGS sequence"/>
</dbReference>
<name>A0A9D4S630_DREPO</name>
<gene>
    <name evidence="1" type="ORF">DPMN_018108</name>
</gene>
<organism evidence="1 2">
    <name type="scientific">Dreissena polymorpha</name>
    <name type="common">Zebra mussel</name>
    <name type="synonym">Mytilus polymorpha</name>
    <dbReference type="NCBI Taxonomy" id="45954"/>
    <lineage>
        <taxon>Eukaryota</taxon>
        <taxon>Metazoa</taxon>
        <taxon>Spiralia</taxon>
        <taxon>Lophotrochozoa</taxon>
        <taxon>Mollusca</taxon>
        <taxon>Bivalvia</taxon>
        <taxon>Autobranchia</taxon>
        <taxon>Heteroconchia</taxon>
        <taxon>Euheterodonta</taxon>
        <taxon>Imparidentia</taxon>
        <taxon>Neoheterodontei</taxon>
        <taxon>Myida</taxon>
        <taxon>Dreissenoidea</taxon>
        <taxon>Dreissenidae</taxon>
        <taxon>Dreissena</taxon>
    </lineage>
</organism>
<reference evidence="1" key="2">
    <citation type="submission" date="2020-11" db="EMBL/GenBank/DDBJ databases">
        <authorList>
            <person name="McCartney M.A."/>
            <person name="Auch B."/>
            <person name="Kono T."/>
            <person name="Mallez S."/>
            <person name="Becker A."/>
            <person name="Gohl D.M."/>
            <person name="Silverstein K.A.T."/>
            <person name="Koren S."/>
            <person name="Bechman K.B."/>
            <person name="Herman A."/>
            <person name="Abrahante J.E."/>
            <person name="Garbe J."/>
        </authorList>
    </citation>
    <scope>NUCLEOTIDE SEQUENCE</scope>
    <source>
        <strain evidence="1">Duluth1</strain>
        <tissue evidence="1">Whole animal</tissue>
    </source>
</reference>
<dbReference type="AlphaFoldDB" id="A0A9D4S630"/>
<keyword evidence="2" id="KW-1185">Reference proteome</keyword>
<evidence type="ECO:0000313" key="1">
    <source>
        <dbReference type="EMBL" id="KAH3893954.1"/>
    </source>
</evidence>
<dbReference type="EMBL" id="JAIWYP010000001">
    <property type="protein sequence ID" value="KAH3893954.1"/>
    <property type="molecule type" value="Genomic_DNA"/>
</dbReference>
<protein>
    <submittedName>
        <fullName evidence="1">Uncharacterized protein</fullName>
    </submittedName>
</protein>
<comment type="caution">
    <text evidence="1">The sequence shown here is derived from an EMBL/GenBank/DDBJ whole genome shotgun (WGS) entry which is preliminary data.</text>
</comment>
<proteinExistence type="predicted"/>